<evidence type="ECO:0000256" key="1">
    <source>
        <dbReference type="SAM" id="Coils"/>
    </source>
</evidence>
<organism evidence="2 3">
    <name type="scientific">Novosphingobium colocasiae</name>
    <dbReference type="NCBI Taxonomy" id="1256513"/>
    <lineage>
        <taxon>Bacteria</taxon>
        <taxon>Pseudomonadati</taxon>
        <taxon>Pseudomonadota</taxon>
        <taxon>Alphaproteobacteria</taxon>
        <taxon>Sphingomonadales</taxon>
        <taxon>Sphingomonadaceae</taxon>
        <taxon>Novosphingobium</taxon>
    </lineage>
</organism>
<dbReference type="EMBL" id="BMZA01000003">
    <property type="protein sequence ID" value="GGZ00018.1"/>
    <property type="molecule type" value="Genomic_DNA"/>
</dbReference>
<reference evidence="2" key="1">
    <citation type="journal article" date="2014" name="Int. J. Syst. Evol. Microbiol.">
        <title>Complete genome sequence of Corynebacterium casei LMG S-19264T (=DSM 44701T), isolated from a smear-ripened cheese.</title>
        <authorList>
            <consortium name="US DOE Joint Genome Institute (JGI-PGF)"/>
            <person name="Walter F."/>
            <person name="Albersmeier A."/>
            <person name="Kalinowski J."/>
            <person name="Ruckert C."/>
        </authorList>
    </citation>
    <scope>NUCLEOTIDE SEQUENCE</scope>
    <source>
        <strain evidence="2">KCTC 32255</strain>
    </source>
</reference>
<keyword evidence="3" id="KW-1185">Reference proteome</keyword>
<reference evidence="2" key="2">
    <citation type="submission" date="2020-09" db="EMBL/GenBank/DDBJ databases">
        <authorList>
            <person name="Sun Q."/>
            <person name="Kim S."/>
        </authorList>
    </citation>
    <scope>NUCLEOTIDE SEQUENCE</scope>
    <source>
        <strain evidence="2">KCTC 32255</strain>
    </source>
</reference>
<dbReference type="Proteomes" id="UP000648075">
    <property type="component" value="Unassembled WGS sequence"/>
</dbReference>
<gene>
    <name evidence="2" type="ORF">GCM10011614_13790</name>
</gene>
<evidence type="ECO:0000313" key="3">
    <source>
        <dbReference type="Proteomes" id="UP000648075"/>
    </source>
</evidence>
<name>A0A918UFB0_9SPHN</name>
<evidence type="ECO:0000313" key="2">
    <source>
        <dbReference type="EMBL" id="GGZ00018.1"/>
    </source>
</evidence>
<dbReference type="RefSeq" id="WP_229813863.1">
    <property type="nucleotide sequence ID" value="NZ_BMZA01000003.1"/>
</dbReference>
<dbReference type="AlphaFoldDB" id="A0A918UFB0"/>
<accession>A0A918UFB0</accession>
<protein>
    <submittedName>
        <fullName evidence="2">Uncharacterized protein</fullName>
    </submittedName>
</protein>
<keyword evidence="1" id="KW-0175">Coiled coil</keyword>
<sequence>MSRVFTREEFYDLVWSKPMTHLAKEFALSDVALHKICKKHDIPNPPLGWWAKKAAGKAVKQTPLPKAKAGTSDRITIAAGQLGPEPEVIATARENARLLASSIDADAVLPVNPIVDRTIAQLRKAKPSSINGLVTVEGLNVIKVSVAPASIDRLELALGRIVAAAEALGIKLARGEKSASFQCEGETIAFSISEGVRREKHVPTEKELAEQEAARKRRARRWNNPSSWDDDDFSFSSLRGPEWDYHPTGQLAFELENSYLLGGSPRRSFKDAKVQRIENMASDIAVGIAVLAAAKKDDRLKREEQARREAEARRQRELALRRDHIAERRGKALDEVLEEMAALDRLRRLVTNLRGEEMSGRTGRVAEFLSLAERRLASREAALSADGLEQRFEKNRLFGDDDDHAFRPPYGYY</sequence>
<feature type="coiled-coil region" evidence="1">
    <location>
        <begin position="293"/>
        <end position="320"/>
    </location>
</feature>
<proteinExistence type="predicted"/>
<comment type="caution">
    <text evidence="2">The sequence shown here is derived from an EMBL/GenBank/DDBJ whole genome shotgun (WGS) entry which is preliminary data.</text>
</comment>